<protein>
    <submittedName>
        <fullName evidence="1">Uncharacterized protein</fullName>
    </submittedName>
</protein>
<dbReference type="EMBL" id="BOQE01000002">
    <property type="protein sequence ID" value="GIM48486.1"/>
    <property type="molecule type" value="Genomic_DNA"/>
</dbReference>
<comment type="caution">
    <text evidence="1">The sequence shown here is derived from an EMBL/GenBank/DDBJ whole genome shotgun (WGS) entry which is preliminary data.</text>
</comment>
<organism evidence="1 2">
    <name type="scientific">Collibacillus ludicampi</name>
    <dbReference type="NCBI Taxonomy" id="2771369"/>
    <lineage>
        <taxon>Bacteria</taxon>
        <taxon>Bacillati</taxon>
        <taxon>Bacillota</taxon>
        <taxon>Bacilli</taxon>
        <taxon>Bacillales</taxon>
        <taxon>Alicyclobacillaceae</taxon>
        <taxon>Collibacillus</taxon>
    </lineage>
</organism>
<proteinExistence type="predicted"/>
<accession>A0AAV4LL26</accession>
<reference evidence="1" key="1">
    <citation type="journal article" date="2023" name="Int. J. Syst. Evol. Microbiol.">
        <title>Collibacillus ludicampi gen. nov., sp. nov., a new soil bacterium of the family Alicyclobacillaceae.</title>
        <authorList>
            <person name="Jojima T."/>
            <person name="Ioku Y."/>
            <person name="Fukuta Y."/>
            <person name="Shirasaka N."/>
            <person name="Matsumura Y."/>
            <person name="Mori M."/>
        </authorList>
    </citation>
    <scope>NUCLEOTIDE SEQUENCE</scope>
    <source>
        <strain evidence="1">TP075</strain>
    </source>
</reference>
<dbReference type="Proteomes" id="UP001057291">
    <property type="component" value="Unassembled WGS sequence"/>
</dbReference>
<evidence type="ECO:0000313" key="2">
    <source>
        <dbReference type="Proteomes" id="UP001057291"/>
    </source>
</evidence>
<name>A0AAV4LL26_9BACL</name>
<keyword evidence="2" id="KW-1185">Reference proteome</keyword>
<evidence type="ECO:0000313" key="1">
    <source>
        <dbReference type="EMBL" id="GIM48486.1"/>
    </source>
</evidence>
<gene>
    <name evidence="1" type="ORF">DNHGIG_40350</name>
</gene>
<sequence length="46" mass="5523">MRLITKIEVTAWVDIVKMNVNKDEVDHQRHTEINACMYTEKLTELY</sequence>
<dbReference type="AlphaFoldDB" id="A0AAV4LL26"/>